<evidence type="ECO:0000256" key="1">
    <source>
        <dbReference type="SAM" id="MobiDB-lite"/>
    </source>
</evidence>
<proteinExistence type="predicted"/>
<dbReference type="AlphaFoldDB" id="X0X5A4"/>
<protein>
    <submittedName>
        <fullName evidence="2">Uncharacterized protein</fullName>
    </submittedName>
</protein>
<reference evidence="2" key="1">
    <citation type="journal article" date="2014" name="Front. Microbiol.">
        <title>High frequency of phylogenetically diverse reductive dehalogenase-homologous genes in deep subseafloor sedimentary metagenomes.</title>
        <authorList>
            <person name="Kawai M."/>
            <person name="Futagami T."/>
            <person name="Toyoda A."/>
            <person name="Takaki Y."/>
            <person name="Nishi S."/>
            <person name="Hori S."/>
            <person name="Arai W."/>
            <person name="Tsubouchi T."/>
            <person name="Morono Y."/>
            <person name="Uchiyama I."/>
            <person name="Ito T."/>
            <person name="Fujiyama A."/>
            <person name="Inagaki F."/>
            <person name="Takami H."/>
        </authorList>
    </citation>
    <scope>NUCLEOTIDE SEQUENCE</scope>
    <source>
        <strain evidence="2">Expedition CK06-06</strain>
    </source>
</reference>
<comment type="caution">
    <text evidence="2">The sequence shown here is derived from an EMBL/GenBank/DDBJ whole genome shotgun (WGS) entry which is preliminary data.</text>
</comment>
<gene>
    <name evidence="2" type="ORF">S01H1_70228</name>
</gene>
<feature type="region of interest" description="Disordered" evidence="1">
    <location>
        <begin position="1"/>
        <end position="34"/>
    </location>
</feature>
<sequence length="81" mass="9055">MSEETPKLKIRLKSIHKDRPAEKGPRSTAGSSTEVAIKKVVPDITVPVSNHLRGATRVREDAEIDRWRVNSHSTILVVEDD</sequence>
<organism evidence="2">
    <name type="scientific">marine sediment metagenome</name>
    <dbReference type="NCBI Taxonomy" id="412755"/>
    <lineage>
        <taxon>unclassified sequences</taxon>
        <taxon>metagenomes</taxon>
        <taxon>ecological metagenomes</taxon>
    </lineage>
</organism>
<dbReference type="EMBL" id="BARS01046687">
    <property type="protein sequence ID" value="GAG31843.1"/>
    <property type="molecule type" value="Genomic_DNA"/>
</dbReference>
<accession>X0X5A4</accession>
<feature type="non-terminal residue" evidence="2">
    <location>
        <position position="81"/>
    </location>
</feature>
<evidence type="ECO:0000313" key="2">
    <source>
        <dbReference type="EMBL" id="GAG31843.1"/>
    </source>
</evidence>
<feature type="compositionally biased region" description="Basic and acidic residues" evidence="1">
    <location>
        <begin position="15"/>
        <end position="25"/>
    </location>
</feature>
<name>X0X5A4_9ZZZZ</name>